<keyword evidence="3" id="KW-1185">Reference proteome</keyword>
<keyword evidence="1" id="KW-0472">Membrane</keyword>
<feature type="transmembrane region" description="Helical" evidence="1">
    <location>
        <begin position="6"/>
        <end position="25"/>
    </location>
</feature>
<dbReference type="AlphaFoldDB" id="A0A1I3X4B5"/>
<reference evidence="3" key="1">
    <citation type="submission" date="2016-10" db="EMBL/GenBank/DDBJ databases">
        <authorList>
            <person name="Varghese N."/>
            <person name="Submissions S."/>
        </authorList>
    </citation>
    <scope>NUCLEOTIDE SEQUENCE [LARGE SCALE GENOMIC DNA]</scope>
    <source>
        <strain evidence="3">DSM 16108</strain>
    </source>
</reference>
<organism evidence="2 3">
    <name type="scientific">Marinilactibacillus piezotolerans</name>
    <dbReference type="NCBI Taxonomy" id="258723"/>
    <lineage>
        <taxon>Bacteria</taxon>
        <taxon>Bacillati</taxon>
        <taxon>Bacillota</taxon>
        <taxon>Bacilli</taxon>
        <taxon>Lactobacillales</taxon>
        <taxon>Carnobacteriaceae</taxon>
        <taxon>Marinilactibacillus</taxon>
    </lineage>
</organism>
<dbReference type="EMBL" id="FOSJ01000012">
    <property type="protein sequence ID" value="SFK14169.1"/>
    <property type="molecule type" value="Genomic_DNA"/>
</dbReference>
<accession>A0A1I3X4B5</accession>
<evidence type="ECO:0000256" key="1">
    <source>
        <dbReference type="SAM" id="Phobius"/>
    </source>
</evidence>
<evidence type="ECO:0000313" key="3">
    <source>
        <dbReference type="Proteomes" id="UP000199589"/>
    </source>
</evidence>
<sequence>MYAVTIIPFIYLAILLVILASGYIIKRSVIKIIEENDSLKPSQVKSSIMIVNTIYYTLVFIIVVTILGPFLIRLLSF</sequence>
<protein>
    <submittedName>
        <fullName evidence="2">Uncharacterized protein</fullName>
    </submittedName>
</protein>
<proteinExistence type="predicted"/>
<name>A0A1I3X4B5_9LACT</name>
<evidence type="ECO:0000313" key="2">
    <source>
        <dbReference type="EMBL" id="SFK14169.1"/>
    </source>
</evidence>
<keyword evidence="1" id="KW-1133">Transmembrane helix</keyword>
<gene>
    <name evidence="2" type="ORF">SAMN04488569_101210</name>
</gene>
<feature type="transmembrane region" description="Helical" evidence="1">
    <location>
        <begin position="46"/>
        <end position="72"/>
    </location>
</feature>
<keyword evidence="1" id="KW-0812">Transmembrane</keyword>
<dbReference type="Proteomes" id="UP000199589">
    <property type="component" value="Unassembled WGS sequence"/>
</dbReference>